<proteinExistence type="predicted"/>
<dbReference type="EMBL" id="CATNWA010017468">
    <property type="protein sequence ID" value="CAI9600745.1"/>
    <property type="molecule type" value="Genomic_DNA"/>
</dbReference>
<dbReference type="Proteomes" id="UP001162483">
    <property type="component" value="Unassembled WGS sequence"/>
</dbReference>
<evidence type="ECO:0000313" key="2">
    <source>
        <dbReference type="Proteomes" id="UP001162483"/>
    </source>
</evidence>
<gene>
    <name evidence="1" type="ORF">SPARVUS_LOCUS12825565</name>
</gene>
<evidence type="ECO:0000313" key="1">
    <source>
        <dbReference type="EMBL" id="CAI9600745.1"/>
    </source>
</evidence>
<protein>
    <submittedName>
        <fullName evidence="1">Uncharacterized protein</fullName>
    </submittedName>
</protein>
<reference evidence="1" key="1">
    <citation type="submission" date="2023-05" db="EMBL/GenBank/DDBJ databases">
        <authorList>
            <person name="Stuckert A."/>
        </authorList>
    </citation>
    <scope>NUCLEOTIDE SEQUENCE</scope>
</reference>
<comment type="caution">
    <text evidence="1">The sequence shown here is derived from an EMBL/GenBank/DDBJ whole genome shotgun (WGS) entry which is preliminary data.</text>
</comment>
<sequence length="57" mass="6344">MAGGWHCRVGWPFINGLPAPCLCAQHRDPVPAVSSYRGPDHVITDWPISDHIIAYYV</sequence>
<accession>A0ABN9FUG2</accession>
<organism evidence="1 2">
    <name type="scientific">Staurois parvus</name>
    <dbReference type="NCBI Taxonomy" id="386267"/>
    <lineage>
        <taxon>Eukaryota</taxon>
        <taxon>Metazoa</taxon>
        <taxon>Chordata</taxon>
        <taxon>Craniata</taxon>
        <taxon>Vertebrata</taxon>
        <taxon>Euteleostomi</taxon>
        <taxon>Amphibia</taxon>
        <taxon>Batrachia</taxon>
        <taxon>Anura</taxon>
        <taxon>Neobatrachia</taxon>
        <taxon>Ranoidea</taxon>
        <taxon>Ranidae</taxon>
        <taxon>Staurois</taxon>
    </lineage>
</organism>
<name>A0ABN9FUG2_9NEOB</name>
<keyword evidence="2" id="KW-1185">Reference proteome</keyword>